<reference evidence="1" key="1">
    <citation type="submission" date="2018-02" db="EMBL/GenBank/DDBJ databases">
        <title>Rhizophora mucronata_Transcriptome.</title>
        <authorList>
            <person name="Meera S.P."/>
            <person name="Sreeshan A."/>
            <person name="Augustine A."/>
        </authorList>
    </citation>
    <scope>NUCLEOTIDE SEQUENCE</scope>
    <source>
        <tissue evidence="1">Leaf</tissue>
    </source>
</reference>
<organism evidence="1">
    <name type="scientific">Rhizophora mucronata</name>
    <name type="common">Asiatic mangrove</name>
    <dbReference type="NCBI Taxonomy" id="61149"/>
    <lineage>
        <taxon>Eukaryota</taxon>
        <taxon>Viridiplantae</taxon>
        <taxon>Streptophyta</taxon>
        <taxon>Embryophyta</taxon>
        <taxon>Tracheophyta</taxon>
        <taxon>Spermatophyta</taxon>
        <taxon>Magnoliopsida</taxon>
        <taxon>eudicotyledons</taxon>
        <taxon>Gunneridae</taxon>
        <taxon>Pentapetalae</taxon>
        <taxon>rosids</taxon>
        <taxon>fabids</taxon>
        <taxon>Malpighiales</taxon>
        <taxon>Rhizophoraceae</taxon>
        <taxon>Rhizophora</taxon>
    </lineage>
</organism>
<name>A0A2P2JH88_RHIMU</name>
<accession>A0A2P2JH88</accession>
<dbReference type="EMBL" id="GGEC01012363">
    <property type="protein sequence ID" value="MBW92846.1"/>
    <property type="molecule type" value="Transcribed_RNA"/>
</dbReference>
<evidence type="ECO:0000313" key="1">
    <source>
        <dbReference type="EMBL" id="MBW92846.1"/>
    </source>
</evidence>
<dbReference type="AlphaFoldDB" id="A0A2P2JH88"/>
<proteinExistence type="predicted"/>
<sequence length="47" mass="5572">MIRSNYHGSITYWGIFQISKSTTIMAKLKERLQACLYKYVEDRVKSI</sequence>
<protein>
    <submittedName>
        <fullName evidence="1">Uncharacterized protein</fullName>
    </submittedName>
</protein>